<gene>
    <name evidence="1" type="ORF">NDI54_19265</name>
</gene>
<reference evidence="1 2" key="1">
    <citation type="submission" date="2022-06" db="EMBL/GenBank/DDBJ databases">
        <title>Haloarcula sp. a new haloarchaeum isolate from saline soil.</title>
        <authorList>
            <person name="Strakova D."/>
            <person name="Galisteo C."/>
            <person name="Sanchez-Porro C."/>
            <person name="Ventosa A."/>
        </authorList>
    </citation>
    <scope>NUCLEOTIDE SEQUENCE [LARGE SCALE GENOMIC DNA]</scope>
    <source>
        <strain evidence="1 2">S1AR25-5A</strain>
    </source>
</reference>
<evidence type="ECO:0000313" key="2">
    <source>
        <dbReference type="Proteomes" id="UP001253439"/>
    </source>
</evidence>
<dbReference type="Proteomes" id="UP001253439">
    <property type="component" value="Unassembled WGS sequence"/>
</dbReference>
<proteinExistence type="predicted"/>
<dbReference type="AlphaFoldDB" id="A0AAE4F2S8"/>
<accession>A0AAE4F2S8</accession>
<evidence type="ECO:0000313" key="1">
    <source>
        <dbReference type="EMBL" id="MDS0223483.1"/>
    </source>
</evidence>
<protein>
    <submittedName>
        <fullName evidence="1">Uncharacterized protein</fullName>
    </submittedName>
</protein>
<keyword evidence="2" id="KW-1185">Reference proteome</keyword>
<dbReference type="RefSeq" id="WP_310898014.1">
    <property type="nucleotide sequence ID" value="NZ_JAMQOM010000016.1"/>
</dbReference>
<name>A0AAE4F2S8_9EURY</name>
<dbReference type="EMBL" id="JAMQOM010000016">
    <property type="protein sequence ID" value="MDS0223483.1"/>
    <property type="molecule type" value="Genomic_DNA"/>
</dbReference>
<organism evidence="1 2">
    <name type="scientific">Haloarcula terrestris</name>
    <dbReference type="NCBI Taxonomy" id="2950533"/>
    <lineage>
        <taxon>Archaea</taxon>
        <taxon>Methanobacteriati</taxon>
        <taxon>Methanobacteriota</taxon>
        <taxon>Stenosarchaea group</taxon>
        <taxon>Halobacteria</taxon>
        <taxon>Halobacteriales</taxon>
        <taxon>Haloarculaceae</taxon>
        <taxon>Haloarcula</taxon>
    </lineage>
</organism>
<sequence length="209" mass="23657">MADIGAMSLDWLGNNRVRLSVTSGNASSGLFLSNVSAKNSQAILKMDRGRFEYESTKIQNTGEISLEMQIKENQYYRKIDDLLFQYNEDIHGQVEDGIKNANYIFRTGVQGIRVGDKRNPRTTIGVSQPDSDKYLNFLILFLDDAFYAVAGDEIWRFGYGDISDAEYSFGFTKKRISFVYDNDECHMWVYSADKDDVKSAGRGESPDVA</sequence>
<comment type="caution">
    <text evidence="1">The sequence shown here is derived from an EMBL/GenBank/DDBJ whole genome shotgun (WGS) entry which is preliminary data.</text>
</comment>